<evidence type="ECO:0000313" key="3">
    <source>
        <dbReference type="Proteomes" id="UP000326396"/>
    </source>
</evidence>
<sequence>MESSRRTEVKSINDIPNNHKCQYSALRRTVVNSTNSGITEEDRSQLDNSDSVIAENRNQLNEQRLTEDARSRK</sequence>
<feature type="compositionally biased region" description="Basic and acidic residues" evidence="1">
    <location>
        <begin position="64"/>
        <end position="73"/>
    </location>
</feature>
<keyword evidence="3" id="KW-1185">Reference proteome</keyword>
<evidence type="ECO:0000256" key="1">
    <source>
        <dbReference type="SAM" id="MobiDB-lite"/>
    </source>
</evidence>
<reference evidence="2 3" key="1">
    <citation type="submission" date="2019-05" db="EMBL/GenBank/DDBJ databases">
        <title>Mikania micrantha, genome provides insights into the molecular mechanism of rapid growth.</title>
        <authorList>
            <person name="Liu B."/>
        </authorList>
    </citation>
    <scope>NUCLEOTIDE SEQUENCE [LARGE SCALE GENOMIC DNA]</scope>
    <source>
        <strain evidence="2">NLD-2019</strain>
        <tissue evidence="2">Leaf</tissue>
    </source>
</reference>
<dbReference type="AlphaFoldDB" id="A0A5N6NA84"/>
<dbReference type="EMBL" id="SZYD01000012">
    <property type="protein sequence ID" value="KAD4584654.1"/>
    <property type="molecule type" value="Genomic_DNA"/>
</dbReference>
<name>A0A5N6NA84_9ASTR</name>
<accession>A0A5N6NA84</accession>
<feature type="region of interest" description="Disordered" evidence="1">
    <location>
        <begin position="34"/>
        <end position="73"/>
    </location>
</feature>
<protein>
    <submittedName>
        <fullName evidence="2">Uncharacterized protein</fullName>
    </submittedName>
</protein>
<evidence type="ECO:0000313" key="2">
    <source>
        <dbReference type="EMBL" id="KAD4584654.1"/>
    </source>
</evidence>
<comment type="caution">
    <text evidence="2">The sequence shown here is derived from an EMBL/GenBank/DDBJ whole genome shotgun (WGS) entry which is preliminary data.</text>
</comment>
<gene>
    <name evidence="2" type="ORF">E3N88_22255</name>
</gene>
<proteinExistence type="predicted"/>
<organism evidence="2 3">
    <name type="scientific">Mikania micrantha</name>
    <name type="common">bitter vine</name>
    <dbReference type="NCBI Taxonomy" id="192012"/>
    <lineage>
        <taxon>Eukaryota</taxon>
        <taxon>Viridiplantae</taxon>
        <taxon>Streptophyta</taxon>
        <taxon>Embryophyta</taxon>
        <taxon>Tracheophyta</taxon>
        <taxon>Spermatophyta</taxon>
        <taxon>Magnoliopsida</taxon>
        <taxon>eudicotyledons</taxon>
        <taxon>Gunneridae</taxon>
        <taxon>Pentapetalae</taxon>
        <taxon>asterids</taxon>
        <taxon>campanulids</taxon>
        <taxon>Asterales</taxon>
        <taxon>Asteraceae</taxon>
        <taxon>Asteroideae</taxon>
        <taxon>Heliantheae alliance</taxon>
        <taxon>Eupatorieae</taxon>
        <taxon>Mikania</taxon>
    </lineage>
</organism>
<feature type="compositionally biased region" description="Polar residues" evidence="1">
    <location>
        <begin position="46"/>
        <end position="63"/>
    </location>
</feature>
<dbReference type="Proteomes" id="UP000326396">
    <property type="component" value="Linkage Group LG2"/>
</dbReference>